<protein>
    <submittedName>
        <fullName evidence="1">DNA polymerase III, delta prime subunit</fullName>
    </submittedName>
</protein>
<evidence type="ECO:0000313" key="1">
    <source>
        <dbReference type="EMBL" id="SHH67198.1"/>
    </source>
</evidence>
<gene>
    <name evidence="1" type="ORF">SAMN02745124_01355</name>
</gene>
<dbReference type="SUPFAM" id="SSF52540">
    <property type="entry name" value="P-loop containing nucleoside triphosphate hydrolases"/>
    <property type="match status" value="1"/>
</dbReference>
<organism evidence="1 2">
    <name type="scientific">Desulfofustis glycolicus DSM 9705</name>
    <dbReference type="NCBI Taxonomy" id="1121409"/>
    <lineage>
        <taxon>Bacteria</taxon>
        <taxon>Pseudomonadati</taxon>
        <taxon>Thermodesulfobacteriota</taxon>
        <taxon>Desulfobulbia</taxon>
        <taxon>Desulfobulbales</taxon>
        <taxon>Desulfocapsaceae</taxon>
        <taxon>Desulfofustis</taxon>
    </lineage>
</organism>
<evidence type="ECO:0000313" key="2">
    <source>
        <dbReference type="Proteomes" id="UP000184139"/>
    </source>
</evidence>
<dbReference type="Gene3D" id="3.40.50.300">
    <property type="entry name" value="P-loop containing nucleotide triphosphate hydrolases"/>
    <property type="match status" value="1"/>
</dbReference>
<dbReference type="RefSeq" id="WP_073374549.1">
    <property type="nucleotide sequence ID" value="NZ_FQXS01000006.1"/>
</dbReference>
<dbReference type="InterPro" id="IPR027417">
    <property type="entry name" value="P-loop_NTPase"/>
</dbReference>
<dbReference type="InterPro" id="IPR004622">
    <property type="entry name" value="DNA_pol_HolB"/>
</dbReference>
<keyword evidence="2" id="KW-1185">Reference proteome</keyword>
<reference evidence="1 2" key="1">
    <citation type="submission" date="2016-11" db="EMBL/GenBank/DDBJ databases">
        <authorList>
            <person name="Jaros S."/>
            <person name="Januszkiewicz K."/>
            <person name="Wedrychowicz H."/>
        </authorList>
    </citation>
    <scope>NUCLEOTIDE SEQUENCE [LARGE SCALE GENOMIC DNA]</scope>
    <source>
        <strain evidence="1 2">DSM 9705</strain>
    </source>
</reference>
<sequence>MAVNRLSLSVLQGQEKAKRLLERIFVSQRLAHAYLFRGPDGVGKRFCALLVAARLNCRRPTETGACGECLSCRKYLSGNHPDFITVSPDGATIKIDTIRELCRSLAYPPYESPVRTVVLEDVHTLRSEAANSLLKTLEEPPEHNVLILTAESSREVLPTILSRCQIIPFHPLSSAQTTLVLRQQEPEISDSEAESLAAIAGGSPGLALMLRRQGIIEVWRDLVSLLAEIAGDSADSIAVLLQTAERIAALKQYLPLLLDLLRFHIGDQAAEQLPRTGLSRSESVRARLAAIDRAERRLARNCNRSLVCEVLLFDLQSLEPRVSL</sequence>
<dbReference type="InterPro" id="IPR050238">
    <property type="entry name" value="DNA_Rep/Repair_Clamp_Loader"/>
</dbReference>
<dbReference type="Proteomes" id="UP000184139">
    <property type="component" value="Unassembled WGS sequence"/>
</dbReference>
<accession>A0A1M5UWE9</accession>
<dbReference type="NCBIfam" id="TIGR00678">
    <property type="entry name" value="holB"/>
    <property type="match status" value="1"/>
</dbReference>
<dbReference type="GO" id="GO:0003887">
    <property type="term" value="F:DNA-directed DNA polymerase activity"/>
    <property type="evidence" value="ECO:0007669"/>
    <property type="project" value="InterPro"/>
</dbReference>
<dbReference type="STRING" id="1121409.SAMN02745124_01355"/>
<dbReference type="AlphaFoldDB" id="A0A1M5UWE9"/>
<dbReference type="GO" id="GO:0008408">
    <property type="term" value="F:3'-5' exonuclease activity"/>
    <property type="evidence" value="ECO:0007669"/>
    <property type="project" value="InterPro"/>
</dbReference>
<proteinExistence type="predicted"/>
<dbReference type="GO" id="GO:0006261">
    <property type="term" value="P:DNA-templated DNA replication"/>
    <property type="evidence" value="ECO:0007669"/>
    <property type="project" value="TreeGrafter"/>
</dbReference>
<dbReference type="PANTHER" id="PTHR11669">
    <property type="entry name" value="REPLICATION FACTOR C / DNA POLYMERASE III GAMMA-TAU SUBUNIT"/>
    <property type="match status" value="1"/>
</dbReference>
<dbReference type="EMBL" id="FQXS01000006">
    <property type="protein sequence ID" value="SHH67198.1"/>
    <property type="molecule type" value="Genomic_DNA"/>
</dbReference>
<dbReference type="OrthoDB" id="9810148at2"/>
<dbReference type="Pfam" id="PF13177">
    <property type="entry name" value="DNA_pol3_delta2"/>
    <property type="match status" value="1"/>
</dbReference>
<dbReference type="PANTHER" id="PTHR11669:SF8">
    <property type="entry name" value="DNA POLYMERASE III SUBUNIT DELTA"/>
    <property type="match status" value="1"/>
</dbReference>
<name>A0A1M5UWE9_9BACT</name>